<gene>
    <name evidence="1" type="ORF">ACFSVL_09780</name>
</gene>
<accession>A0ABW5H346</accession>
<proteinExistence type="predicted"/>
<name>A0ABW5H346_9PSEU</name>
<dbReference type="RefSeq" id="WP_378302627.1">
    <property type="nucleotide sequence ID" value="NZ_JBHUKS010000006.1"/>
</dbReference>
<protein>
    <submittedName>
        <fullName evidence="1">Uncharacterized protein</fullName>
    </submittedName>
</protein>
<sequence length="151" mass="16262">MTTTSAGARQFQAVLQWRHPDGPAHCLLRVHLPGEGQATAVVSQVRSNSDDRGIGMFFPDVAGSALAALPPDAVGDPGTMVWIAHYGEFSSYDSYAAPEVFVRVALGWDGTRFHGDLEGQDVLSREDADRLLAGVVLDPVPEVLGELGWRY</sequence>
<reference evidence="2" key="1">
    <citation type="journal article" date="2019" name="Int. J. Syst. Evol. Microbiol.">
        <title>The Global Catalogue of Microorganisms (GCM) 10K type strain sequencing project: providing services to taxonomists for standard genome sequencing and annotation.</title>
        <authorList>
            <consortium name="The Broad Institute Genomics Platform"/>
            <consortium name="The Broad Institute Genome Sequencing Center for Infectious Disease"/>
            <person name="Wu L."/>
            <person name="Ma J."/>
        </authorList>
    </citation>
    <scope>NUCLEOTIDE SEQUENCE [LARGE SCALE GENOMIC DNA]</scope>
    <source>
        <strain evidence="2">CGMCC 4.7641</strain>
    </source>
</reference>
<evidence type="ECO:0000313" key="2">
    <source>
        <dbReference type="Proteomes" id="UP001597483"/>
    </source>
</evidence>
<evidence type="ECO:0000313" key="1">
    <source>
        <dbReference type="EMBL" id="MFD2467682.1"/>
    </source>
</evidence>
<organism evidence="1 2">
    <name type="scientific">Amycolatopsis silviterrae</name>
    <dbReference type="NCBI Taxonomy" id="1656914"/>
    <lineage>
        <taxon>Bacteria</taxon>
        <taxon>Bacillati</taxon>
        <taxon>Actinomycetota</taxon>
        <taxon>Actinomycetes</taxon>
        <taxon>Pseudonocardiales</taxon>
        <taxon>Pseudonocardiaceae</taxon>
        <taxon>Amycolatopsis</taxon>
    </lineage>
</organism>
<dbReference type="Proteomes" id="UP001597483">
    <property type="component" value="Unassembled WGS sequence"/>
</dbReference>
<keyword evidence="2" id="KW-1185">Reference proteome</keyword>
<comment type="caution">
    <text evidence="1">The sequence shown here is derived from an EMBL/GenBank/DDBJ whole genome shotgun (WGS) entry which is preliminary data.</text>
</comment>
<dbReference type="EMBL" id="JBHUKS010000006">
    <property type="protein sequence ID" value="MFD2467682.1"/>
    <property type="molecule type" value="Genomic_DNA"/>
</dbReference>